<dbReference type="PANTHER" id="PTHR31118:SF12">
    <property type="entry name" value="CYCLASE-LIKE PROTEIN 2"/>
    <property type="match status" value="1"/>
</dbReference>
<dbReference type="Gene3D" id="3.50.30.50">
    <property type="entry name" value="Putative cyclase"/>
    <property type="match status" value="1"/>
</dbReference>
<keyword evidence="3" id="KW-0272">Extracellular matrix</keyword>
<dbReference type="InterPro" id="IPR007325">
    <property type="entry name" value="KFase/CYL"/>
</dbReference>
<name>A0ABP0VK08_9BRYO</name>
<evidence type="ECO:0000313" key="4">
    <source>
        <dbReference type="EMBL" id="CAK9253825.1"/>
    </source>
</evidence>
<reference evidence="4" key="1">
    <citation type="submission" date="2024-02" db="EMBL/GenBank/DDBJ databases">
        <authorList>
            <consortium name="ELIXIR-Norway"/>
            <consortium name="Elixir Norway"/>
        </authorList>
    </citation>
    <scope>NUCLEOTIDE SEQUENCE</scope>
</reference>
<dbReference type="PANTHER" id="PTHR31118">
    <property type="entry name" value="CYCLASE-LIKE PROTEIN 2"/>
    <property type="match status" value="1"/>
</dbReference>
<proteinExistence type="inferred from homology"/>
<evidence type="ECO:0000256" key="3">
    <source>
        <dbReference type="ARBA" id="ARBA00022530"/>
    </source>
</evidence>
<dbReference type="InterPro" id="IPR037175">
    <property type="entry name" value="KFase_sf"/>
</dbReference>
<comment type="subcellular location">
    <subcellularLocation>
        <location evidence="1">Secreted</location>
        <location evidence="1">Extracellular space</location>
        <location evidence="1">Extracellular matrix</location>
    </subcellularLocation>
</comment>
<evidence type="ECO:0000256" key="1">
    <source>
        <dbReference type="ARBA" id="ARBA00004498"/>
    </source>
</evidence>
<dbReference type="Pfam" id="PF04199">
    <property type="entry name" value="Cyclase"/>
    <property type="match status" value="1"/>
</dbReference>
<sequence length="273" mass="29890">MGRFTLGTHTELSPKDDRTCFANAAVGIVIPFGRNCLQKMIGSALQMLTLAILLPHPARMTRALDWSQSSDVLLCHADLQQCGASAAAAAVAKNSRKILDITHTLREDLPIWLGEDGLGRITAPEFYEEGLDVALLDLNILVGPVLLVDAPRDTNLTAQVLASLHIPPGVERIIFRTLNTDRTAFDSSYVGLTTDRAEWIVTQTKIRFIGIDYLPIAAYINLVSAHQVLLKKKLILVEGLNLDDVDMGLYITHCLPLKLMQAEGCPIPCILKT</sequence>
<evidence type="ECO:0000256" key="2">
    <source>
        <dbReference type="ARBA" id="ARBA00007865"/>
    </source>
</evidence>
<accession>A0ABP0VK08</accession>
<protein>
    <submittedName>
        <fullName evidence="4">Uncharacterized protein</fullName>
    </submittedName>
</protein>
<comment type="caution">
    <text evidence="4">The sequence shown here is derived from an EMBL/GenBank/DDBJ whole genome shotgun (WGS) entry which is preliminary data.</text>
</comment>
<keyword evidence="5" id="KW-1185">Reference proteome</keyword>
<evidence type="ECO:0000313" key="5">
    <source>
        <dbReference type="Proteomes" id="UP001497444"/>
    </source>
</evidence>
<gene>
    <name evidence="4" type="ORF">CSSPJE1EN1_LOCUS29203</name>
</gene>
<dbReference type="Proteomes" id="UP001497444">
    <property type="component" value="Unassembled WGS sequence"/>
</dbReference>
<dbReference type="EMBL" id="CAXAQS010000937">
    <property type="protein sequence ID" value="CAK9253825.1"/>
    <property type="molecule type" value="Genomic_DNA"/>
</dbReference>
<dbReference type="SUPFAM" id="SSF102198">
    <property type="entry name" value="Putative cyclase"/>
    <property type="match status" value="1"/>
</dbReference>
<organism evidence="4 5">
    <name type="scientific">Sphagnum jensenii</name>
    <dbReference type="NCBI Taxonomy" id="128206"/>
    <lineage>
        <taxon>Eukaryota</taxon>
        <taxon>Viridiplantae</taxon>
        <taxon>Streptophyta</taxon>
        <taxon>Embryophyta</taxon>
        <taxon>Bryophyta</taxon>
        <taxon>Sphagnophytina</taxon>
        <taxon>Sphagnopsida</taxon>
        <taxon>Sphagnales</taxon>
        <taxon>Sphagnaceae</taxon>
        <taxon>Sphagnum</taxon>
    </lineage>
</organism>
<comment type="similarity">
    <text evidence="2">Belongs to the Cyclase 1 superfamily.</text>
</comment>
<keyword evidence="3" id="KW-0964">Secreted</keyword>